<gene>
    <name evidence="7" type="primary">LOC110983651</name>
</gene>
<dbReference type="InterPro" id="IPR042214">
    <property type="entry name" value="TruD_catalytic"/>
</dbReference>
<keyword evidence="2" id="KW-0819">tRNA processing</keyword>
<sequence length="806" mass="90009">MENVKHFEDCPRHNLGMDIFLSRHNGFSGRIKMRPEDFSVTEIDLSGKPVQLDGREDFQSLPCQISEEDIDFYTDGAKSSDDSLSRSSDGLSSRAWDSMSLDDLTDLEDLAPILEDVVGKEVMEHLRTFSKLELNGASLNTCVKPSGISSGSLNFQTPRASDGVSAPGKSFFVGIFSEKQERTFVHKAIQCLYPHLVTSTAKLRDSASSSVHVSTNPAYWDFQNLLADHQVGKLFRFARSKFSARTISIDADCMNSKEQRTAIHRLISKHFGKFLETKTCPTASGQQAVVVRFREKFARKNNTGVKRKAEVFDAEASGAVFTGFTLEKRNLETLDALQRLARVLRVKPSDFSYAGVKDKKAITLQSVAVKGVSPDRVKQLISGANLPGIAVGNVRPVLTAIHVGDLTGNLFDILVRDVHLGGDGETPGEEALERDLLWQKLDSCFTCVKERGFVNYFGEQRFGQSLDGESQSAAIGQFILAGNYQDAVSQILMAEGDKDDLVNRAKRHFLRTRNAKEALRLLPRCASREGLILRALHRHGTERDGCTRALHCIPHAMRQLYVHAFGGLVWNRMASERLRLYGYRAVVGDLVLMGDEKRGARDKIREVSEDDVKLGTFSIRDVVLPLPGNNIRYPSNRMGEAYTKCLSEMGLGSCTYRLHDLQLNIPGDYRRLIEWPEDLVWDLEKPSADDGVQTITGYQQETYHKSDPPEDRQHFADERARPVAPKGNLSYSDDLLQTDRRKPADSDKAQNESKSPKGSEMSSSEFEDRQCISNCKTTGPGANLRVTFRLPSSTYATVFLRELMKN</sequence>
<evidence type="ECO:0000256" key="2">
    <source>
        <dbReference type="ARBA" id="ARBA00022694"/>
    </source>
</evidence>
<evidence type="ECO:0000259" key="5">
    <source>
        <dbReference type="PROSITE" id="PS50984"/>
    </source>
</evidence>
<dbReference type="GeneID" id="110983651"/>
<evidence type="ECO:0000313" key="6">
    <source>
        <dbReference type="Proteomes" id="UP000694845"/>
    </source>
</evidence>
<protein>
    <submittedName>
        <fullName evidence="7">Pseudouridylate synthase 7 homolog-like protein</fullName>
    </submittedName>
</protein>
<dbReference type="InterPro" id="IPR001656">
    <property type="entry name" value="PsdUridine_synth_TruD"/>
</dbReference>
<dbReference type="PIRSF" id="PIRSF037016">
    <property type="entry name" value="Pseudouridin_synth_euk_prd"/>
    <property type="match status" value="1"/>
</dbReference>
<dbReference type="InterPro" id="IPR011760">
    <property type="entry name" value="PsdUridine_synth_TruD_insert"/>
</dbReference>
<dbReference type="GO" id="GO:0009982">
    <property type="term" value="F:pseudouridine synthase activity"/>
    <property type="evidence" value="ECO:0007669"/>
    <property type="project" value="InterPro"/>
</dbReference>
<dbReference type="Pfam" id="PF01142">
    <property type="entry name" value="TruD"/>
    <property type="match status" value="1"/>
</dbReference>
<feature type="region of interest" description="Disordered" evidence="4">
    <location>
        <begin position="699"/>
        <end position="778"/>
    </location>
</feature>
<dbReference type="Gene3D" id="3.30.2350.20">
    <property type="entry name" value="TruD, catalytic domain"/>
    <property type="match status" value="2"/>
</dbReference>
<evidence type="ECO:0000313" key="7">
    <source>
        <dbReference type="RefSeq" id="XP_022098765.1"/>
    </source>
</evidence>
<reference evidence="7" key="1">
    <citation type="submission" date="2025-08" db="UniProtKB">
        <authorList>
            <consortium name="RefSeq"/>
        </authorList>
    </citation>
    <scope>IDENTIFICATION</scope>
</reference>
<evidence type="ECO:0000256" key="1">
    <source>
        <dbReference type="ARBA" id="ARBA00007953"/>
    </source>
</evidence>
<dbReference type="AlphaFoldDB" id="A0A8B7Z1V8"/>
<feature type="compositionally biased region" description="Basic and acidic residues" evidence="4">
    <location>
        <begin position="737"/>
        <end position="757"/>
    </location>
</feature>
<dbReference type="InterPro" id="IPR020103">
    <property type="entry name" value="PsdUridine_synth_cat_dom_sf"/>
</dbReference>
<dbReference type="GO" id="GO:0008033">
    <property type="term" value="P:tRNA processing"/>
    <property type="evidence" value="ECO:0007669"/>
    <property type="project" value="UniProtKB-KW"/>
</dbReference>
<organism evidence="6 7">
    <name type="scientific">Acanthaster planci</name>
    <name type="common">Crown-of-thorns starfish</name>
    <dbReference type="NCBI Taxonomy" id="133434"/>
    <lineage>
        <taxon>Eukaryota</taxon>
        <taxon>Metazoa</taxon>
        <taxon>Echinodermata</taxon>
        <taxon>Eleutherozoa</taxon>
        <taxon>Asterozoa</taxon>
        <taxon>Asteroidea</taxon>
        <taxon>Valvatacea</taxon>
        <taxon>Valvatida</taxon>
        <taxon>Acanthasteridae</taxon>
        <taxon>Acanthaster</taxon>
    </lineage>
</organism>
<name>A0A8B7Z1V8_ACAPL</name>
<dbReference type="InterPro" id="IPR056963">
    <property type="entry name" value="PUS7L_N"/>
</dbReference>
<dbReference type="OMA" id="FPNNKVH"/>
<dbReference type="Pfam" id="PF23943">
    <property type="entry name" value="PUS7L_N"/>
    <property type="match status" value="1"/>
</dbReference>
<evidence type="ECO:0000256" key="4">
    <source>
        <dbReference type="SAM" id="MobiDB-lite"/>
    </source>
</evidence>
<dbReference type="PANTHER" id="PTHR13326">
    <property type="entry name" value="TRNA PSEUDOURIDINE SYNTHASE D"/>
    <property type="match status" value="1"/>
</dbReference>
<dbReference type="PROSITE" id="PS50984">
    <property type="entry name" value="TRUD"/>
    <property type="match status" value="1"/>
</dbReference>
<keyword evidence="3" id="KW-0413">Isomerase</keyword>
<dbReference type="PROSITE" id="PS01268">
    <property type="entry name" value="UPF0024"/>
    <property type="match status" value="1"/>
</dbReference>
<keyword evidence="6" id="KW-1185">Reference proteome</keyword>
<accession>A0A8B7Z1V8</accession>
<dbReference type="CDD" id="cd01291">
    <property type="entry name" value="PseudoU_synth"/>
    <property type="match status" value="1"/>
</dbReference>
<dbReference type="Pfam" id="PF25094">
    <property type="entry name" value="R3H_PUS7L"/>
    <property type="match status" value="1"/>
</dbReference>
<comment type="similarity">
    <text evidence="1">Belongs to the pseudouridine synthase TruD family.</text>
</comment>
<dbReference type="InterPro" id="IPR020119">
    <property type="entry name" value="PsdUridine_synth_TruD_CS"/>
</dbReference>
<proteinExistence type="inferred from homology"/>
<dbReference type="KEGG" id="aplc:110983651"/>
<dbReference type="OrthoDB" id="447290at2759"/>
<dbReference type="SUPFAM" id="SSF55120">
    <property type="entry name" value="Pseudouridine synthase"/>
    <property type="match status" value="1"/>
</dbReference>
<dbReference type="RefSeq" id="XP_022098765.1">
    <property type="nucleotide sequence ID" value="XM_022243073.1"/>
</dbReference>
<dbReference type="CDD" id="cd02576">
    <property type="entry name" value="PseudoU_synth_ScPUS7"/>
    <property type="match status" value="1"/>
</dbReference>
<feature type="compositionally biased region" description="Basic and acidic residues" evidence="4">
    <location>
        <begin position="702"/>
        <end position="721"/>
    </location>
</feature>
<dbReference type="GO" id="GO:0005634">
    <property type="term" value="C:nucleus"/>
    <property type="evidence" value="ECO:0007669"/>
    <property type="project" value="TreeGrafter"/>
</dbReference>
<evidence type="ECO:0000256" key="3">
    <source>
        <dbReference type="ARBA" id="ARBA00023235"/>
    </source>
</evidence>
<dbReference type="GO" id="GO:0001522">
    <property type="term" value="P:pseudouridine synthesis"/>
    <property type="evidence" value="ECO:0007669"/>
    <property type="project" value="InterPro"/>
</dbReference>
<dbReference type="Proteomes" id="UP000694845">
    <property type="component" value="Unplaced"/>
</dbReference>
<dbReference type="GO" id="GO:0003723">
    <property type="term" value="F:RNA binding"/>
    <property type="evidence" value="ECO:0007669"/>
    <property type="project" value="InterPro"/>
</dbReference>
<dbReference type="InterPro" id="IPR056961">
    <property type="entry name" value="R3H_PUS7L"/>
</dbReference>
<dbReference type="PANTHER" id="PTHR13326:SF21">
    <property type="entry name" value="PSEUDOURIDYLATE SYNTHASE PUS7L"/>
    <property type="match status" value="1"/>
</dbReference>
<feature type="domain" description="TRUD" evidence="5">
    <location>
        <begin position="452"/>
        <end position="675"/>
    </location>
</feature>